<evidence type="ECO:0000313" key="2">
    <source>
        <dbReference type="EMBL" id="MBA2133504.1"/>
    </source>
</evidence>
<dbReference type="PANTHER" id="PTHR34297:SF2">
    <property type="entry name" value="ASP23_GLS24 FAMILY ENVELOPE STRESS RESPONSE PROTEIN"/>
    <property type="match status" value="1"/>
</dbReference>
<dbReference type="EMBL" id="JAAKDE010000015">
    <property type="protein sequence ID" value="MBA2133504.1"/>
    <property type="molecule type" value="Genomic_DNA"/>
</dbReference>
<dbReference type="PANTHER" id="PTHR34297">
    <property type="entry name" value="HYPOTHETICAL CYTOSOLIC PROTEIN-RELATED"/>
    <property type="match status" value="1"/>
</dbReference>
<dbReference type="Proteomes" id="UP000657177">
    <property type="component" value="Unassembled WGS sequence"/>
</dbReference>
<dbReference type="Pfam" id="PF03780">
    <property type="entry name" value="Asp23"/>
    <property type="match status" value="1"/>
</dbReference>
<accession>A0A8J6LMA5</accession>
<organism evidence="2 3">
    <name type="scientific">Capillibacterium thermochitinicola</name>
    <dbReference type="NCBI Taxonomy" id="2699427"/>
    <lineage>
        <taxon>Bacteria</taxon>
        <taxon>Bacillati</taxon>
        <taxon>Bacillota</taxon>
        <taxon>Capillibacterium</taxon>
    </lineage>
</organism>
<evidence type="ECO:0000313" key="3">
    <source>
        <dbReference type="Proteomes" id="UP000657177"/>
    </source>
</evidence>
<gene>
    <name evidence="2" type="ORF">G5B42_08120</name>
</gene>
<protein>
    <submittedName>
        <fullName evidence="2">Asp23/Gls24 family envelope stress response protein</fullName>
    </submittedName>
</protein>
<name>A0A8J6LMA5_9FIRM</name>
<comment type="caution">
    <text evidence="2">The sequence shown here is derived from an EMBL/GenBank/DDBJ whole genome shotgun (WGS) entry which is preliminary data.</text>
</comment>
<comment type="similarity">
    <text evidence="1">Belongs to the asp23 family.</text>
</comment>
<dbReference type="AlphaFoldDB" id="A0A8J6LMA5"/>
<evidence type="ECO:0000256" key="1">
    <source>
        <dbReference type="ARBA" id="ARBA00005721"/>
    </source>
</evidence>
<dbReference type="InterPro" id="IPR005531">
    <property type="entry name" value="Asp23"/>
</dbReference>
<reference evidence="2" key="1">
    <citation type="submission" date="2020-06" db="EMBL/GenBank/DDBJ databases">
        <title>Novel chitinolytic bacterium.</title>
        <authorList>
            <person name="Ungkulpasvich U."/>
            <person name="Kosugi A."/>
            <person name="Uke A."/>
        </authorList>
    </citation>
    <scope>NUCLEOTIDE SEQUENCE</scope>
    <source>
        <strain evidence="2">UUS1-1</strain>
    </source>
</reference>
<proteinExistence type="inferred from homology"/>
<keyword evidence="3" id="KW-1185">Reference proteome</keyword>
<sequence length="103" mass="11092">MVAGIAALECFGVVGMSSRSFQDGIAELLTGKENLTKGIEVRIEDNRVIVDLYVIVEYGTRINEVAHNVIENVKYAIENQLGVVATKINVIVTGVRTGSNGNL</sequence>